<dbReference type="KEGG" id="pgri:PgNI_00121"/>
<evidence type="ECO:0000256" key="1">
    <source>
        <dbReference type="ARBA" id="ARBA00038473"/>
    </source>
</evidence>
<dbReference type="PANTHER" id="PTHR22935">
    <property type="entry name" value="PENICILLIN-BINDING PROTEIN"/>
    <property type="match status" value="1"/>
</dbReference>
<feature type="chain" id="PRO_5027985416" description="Beta-lactamase-related domain-containing protein" evidence="2">
    <location>
        <begin position="30"/>
        <end position="613"/>
    </location>
</feature>
<dbReference type="InterPro" id="IPR051478">
    <property type="entry name" value="Beta-lactamase-like_AB/R"/>
</dbReference>
<evidence type="ECO:0000256" key="2">
    <source>
        <dbReference type="SAM" id="SignalP"/>
    </source>
</evidence>
<organism evidence="5 6">
    <name type="scientific">Pyricularia grisea</name>
    <name type="common">Crabgrass-specific blast fungus</name>
    <name type="synonym">Magnaporthe grisea</name>
    <dbReference type="NCBI Taxonomy" id="148305"/>
    <lineage>
        <taxon>Eukaryota</taxon>
        <taxon>Fungi</taxon>
        <taxon>Dikarya</taxon>
        <taxon>Ascomycota</taxon>
        <taxon>Pezizomycotina</taxon>
        <taxon>Sordariomycetes</taxon>
        <taxon>Sordariomycetidae</taxon>
        <taxon>Magnaporthales</taxon>
        <taxon>Pyriculariaceae</taxon>
        <taxon>Pyricularia</taxon>
    </lineage>
</organism>
<dbReference type="InterPro" id="IPR012338">
    <property type="entry name" value="Beta-lactam/transpept-like"/>
</dbReference>
<evidence type="ECO:0000259" key="4">
    <source>
        <dbReference type="Pfam" id="PF26335"/>
    </source>
</evidence>
<dbReference type="Gene3D" id="3.40.710.10">
    <property type="entry name" value="DD-peptidase/beta-lactamase superfamily"/>
    <property type="match status" value="1"/>
</dbReference>
<keyword evidence="2" id="KW-0732">Signal</keyword>
<dbReference type="SUPFAM" id="SSF56601">
    <property type="entry name" value="beta-lactamase/transpeptidase-like"/>
    <property type="match status" value="1"/>
</dbReference>
<dbReference type="AlphaFoldDB" id="A0A6P8BJN7"/>
<dbReference type="Pfam" id="PF00144">
    <property type="entry name" value="Beta-lactamase"/>
    <property type="match status" value="1"/>
</dbReference>
<dbReference type="InterPro" id="IPR001466">
    <property type="entry name" value="Beta-lactam-related"/>
</dbReference>
<feature type="domain" description="Beta-lactamase-related" evidence="3">
    <location>
        <begin position="99"/>
        <end position="410"/>
    </location>
</feature>
<reference evidence="6" key="3">
    <citation type="submission" date="2025-08" db="UniProtKB">
        <authorList>
            <consortium name="RefSeq"/>
        </authorList>
    </citation>
    <scope>IDENTIFICATION</scope>
    <source>
        <strain evidence="6">NI907</strain>
    </source>
</reference>
<feature type="signal peptide" evidence="2">
    <location>
        <begin position="1"/>
        <end position="29"/>
    </location>
</feature>
<protein>
    <recommendedName>
        <fullName evidence="7">Beta-lactamase-related domain-containing protein</fullName>
    </recommendedName>
</protein>
<accession>A0A6P8BJN7</accession>
<dbReference type="Proteomes" id="UP000515153">
    <property type="component" value="Unplaced"/>
</dbReference>
<evidence type="ECO:0000313" key="5">
    <source>
        <dbReference type="Proteomes" id="UP000515153"/>
    </source>
</evidence>
<dbReference type="RefSeq" id="XP_030987420.1">
    <property type="nucleotide sequence ID" value="XM_031120204.1"/>
</dbReference>
<name>A0A6P8BJN7_PYRGI</name>
<evidence type="ECO:0008006" key="7">
    <source>
        <dbReference type="Google" id="ProtNLM"/>
    </source>
</evidence>
<sequence length="613" mass="66221">MLRPSFLSLIGLQLFGLFVPQSLPMTVQAARDGLCPVPGPVLPAPKSPSTHPATAMVTAGAKGLLDSLTASLNHTALSVAVKSIHEDGYMLEYHHTPPVLDPKGVQQVDGKSVYRIASISKVFAVFAVLLLDDVSLEDPITKYFPEFEKLNEQPEIKDEITLVDWDEITLGALASHLAGIKADFSSDLSTFESFDPEGYGLPPRDNSSLPGCSGLQGVRECTIEDFLQHFGDNWPVIAPFTTPAYSNNGAAILGLVVSKVSGKPFETFVQEKILDPLNMKHTFATKPDDELGVISLKDPMWYADIGFMDPSGGYYTSTDDLITLADGILSNKLLSPAKTRKWLKPWATTASSGTMIGAPWEIFRSKNVTSDQRSIEVYTKSGGLITYSSLVALVPDYDVVFSIMATGPTSELPSLGINALVSRLFQSVVPALEAASRDEARPLYAGFYRDEATNSTLTVSLAEDDLGPGLDLTGWAVRGKDVMAALLQPVILVPPPSEALPPAPPADAPPPQLPSSNLRLYPINLRNKKRESWKGVIGIGTAEQIAQADALLAWEEGSCGTWSSLDRPAYQMRAMDQFIFGLGEDGVAVSVELPSFKVTLKRAGATVPRRFRR</sequence>
<reference evidence="6" key="2">
    <citation type="submission" date="2019-10" db="EMBL/GenBank/DDBJ databases">
        <authorList>
            <consortium name="NCBI Genome Project"/>
        </authorList>
    </citation>
    <scope>NUCLEOTIDE SEQUENCE</scope>
    <source>
        <strain evidence="6">NI907</strain>
    </source>
</reference>
<dbReference type="PANTHER" id="PTHR22935:SF95">
    <property type="entry name" value="BETA-LACTAMASE-LIKE 1-RELATED"/>
    <property type="match status" value="1"/>
</dbReference>
<proteinExistence type="inferred from homology"/>
<dbReference type="InterPro" id="IPR058664">
    <property type="entry name" value="ARB_00930-like_C"/>
</dbReference>
<evidence type="ECO:0000313" key="6">
    <source>
        <dbReference type="RefSeq" id="XP_030987420.1"/>
    </source>
</evidence>
<gene>
    <name evidence="6" type="ORF">PgNI_00121</name>
</gene>
<comment type="similarity">
    <text evidence="1">Belongs to the beta-lactamase family.</text>
</comment>
<keyword evidence="5" id="KW-1185">Reference proteome</keyword>
<reference evidence="6" key="1">
    <citation type="journal article" date="2019" name="Mol. Biol. Evol.">
        <title>Blast fungal genomes show frequent chromosomal changes, gene gains and losses, and effector gene turnover.</title>
        <authorList>
            <person name="Gomez Luciano L.B."/>
            <person name="Jason Tsai I."/>
            <person name="Chuma I."/>
            <person name="Tosa Y."/>
            <person name="Chen Y.H."/>
            <person name="Li J.Y."/>
            <person name="Li M.Y."/>
            <person name="Jade Lu M.Y."/>
            <person name="Nakayashiki H."/>
            <person name="Li W.H."/>
        </authorList>
    </citation>
    <scope>NUCLEOTIDE SEQUENCE</scope>
    <source>
        <strain evidence="6">NI907</strain>
    </source>
</reference>
<evidence type="ECO:0000259" key="3">
    <source>
        <dbReference type="Pfam" id="PF00144"/>
    </source>
</evidence>
<feature type="domain" description="Beta-lactamase-like ARB-00930-like C-terminal" evidence="4">
    <location>
        <begin position="437"/>
        <end position="603"/>
    </location>
</feature>
<dbReference type="Pfam" id="PF26335">
    <property type="entry name" value="ARB_00930_C"/>
    <property type="match status" value="1"/>
</dbReference>
<dbReference type="GeneID" id="41955118"/>